<proteinExistence type="predicted"/>
<name>A0ABT0TJ84_9FLAO</name>
<evidence type="ECO:0000313" key="5">
    <source>
        <dbReference type="Proteomes" id="UP001203342"/>
    </source>
</evidence>
<protein>
    <submittedName>
        <fullName evidence="4">BamA/TamA family outer membrane protein</fullName>
    </submittedName>
</protein>
<dbReference type="InterPro" id="IPR000184">
    <property type="entry name" value="Bac_surfAg_D15"/>
</dbReference>
<evidence type="ECO:0000256" key="2">
    <source>
        <dbReference type="ARBA" id="ARBA00023136"/>
    </source>
</evidence>
<accession>A0ABT0TJ84</accession>
<evidence type="ECO:0000256" key="1">
    <source>
        <dbReference type="ARBA" id="ARBA00004370"/>
    </source>
</evidence>
<evidence type="ECO:0000259" key="3">
    <source>
        <dbReference type="Pfam" id="PF01103"/>
    </source>
</evidence>
<dbReference type="PROSITE" id="PS51257">
    <property type="entry name" value="PROKAR_LIPOPROTEIN"/>
    <property type="match status" value="1"/>
</dbReference>
<dbReference type="Proteomes" id="UP001203342">
    <property type="component" value="Unassembled WGS sequence"/>
</dbReference>
<keyword evidence="5" id="KW-1185">Reference proteome</keyword>
<organism evidence="4 5">
    <name type="scientific">Flavobacterium fragile</name>
    <dbReference type="NCBI Taxonomy" id="2949085"/>
    <lineage>
        <taxon>Bacteria</taxon>
        <taxon>Pseudomonadati</taxon>
        <taxon>Bacteroidota</taxon>
        <taxon>Flavobacteriia</taxon>
        <taxon>Flavobacteriales</taxon>
        <taxon>Flavobacteriaceae</taxon>
        <taxon>Flavobacterium</taxon>
    </lineage>
</organism>
<comment type="subcellular location">
    <subcellularLocation>
        <location evidence="1">Membrane</location>
    </subcellularLocation>
</comment>
<keyword evidence="2" id="KW-0472">Membrane</keyword>
<reference evidence="4 5" key="1">
    <citation type="submission" date="2022-05" db="EMBL/GenBank/DDBJ databases">
        <title>Flavobacterium sp., isolated from activated sludge.</title>
        <authorList>
            <person name="Ran Q."/>
        </authorList>
    </citation>
    <scope>NUCLEOTIDE SEQUENCE [LARGE SCALE GENOMIC DNA]</scope>
    <source>
        <strain evidence="4 5">HXWNR69</strain>
    </source>
</reference>
<evidence type="ECO:0000313" key="4">
    <source>
        <dbReference type="EMBL" id="MCL9771051.1"/>
    </source>
</evidence>
<feature type="domain" description="Bacterial surface antigen (D15)" evidence="3">
    <location>
        <begin position="653"/>
        <end position="823"/>
    </location>
</feature>
<dbReference type="EMBL" id="JAMLJN010000011">
    <property type="protein sequence ID" value="MCL9771051.1"/>
    <property type="molecule type" value="Genomic_DNA"/>
</dbReference>
<comment type="caution">
    <text evidence="4">The sequence shown here is derived from an EMBL/GenBank/DDBJ whole genome shotgun (WGS) entry which is preliminary data.</text>
</comment>
<dbReference type="Gene3D" id="2.40.160.50">
    <property type="entry name" value="membrane protein fhac: a member of the omp85/tpsb transporter family"/>
    <property type="match status" value="1"/>
</dbReference>
<dbReference type="RefSeq" id="WP_250582927.1">
    <property type="nucleotide sequence ID" value="NZ_JAMLJN010000011.1"/>
</dbReference>
<sequence length="849" mass="96765">MGKYLSKIVLLFGIGTIIYSCSLVKRVPESKQLLTKNEIFVNDKLAKEDRINNLVVQQPNTNFLSYPFGLTLYNLAKPNPDSSYQAWLNRKPNRIKRLNNFLSAKQVERLGKSFFVSGLSNFAKETGEAPVIIDSKKVTKSEERLSGFYYNNGFIRNKVTSKIDSVGKKKGKVIYTITTGKPYYIDSITKIIESPIVDSLYATIEKKSFVKKGEQYNFTNFDTERKRITQFLRNNGVYHFQESNVRYDAIIDDSIQKMAINLKIEDRLVKDGDTLIKKPFSVYKISQVNVFTNNTSRKERNQFNDSITFRNFNIYSAGKLKYKPKAITNAIFIEQGKLFSDNDRTLTSKSLSNLKVFNYPNIEYVEDKRDTTKSSLIANIYLISKPKYIWQPSLDFTTSDIQQFGISGRMAFTWRNLFKRAETFELSAKGNIGSSRDLANPNNVFFNISEYGLEAKLNFPRIVFPIDTRKIVRKEMLPTTTATIGITSQRNIGLDKENLTGVYSYNWTPKQNNSIRLDLLNVQFIKNLNPGNYFNVYSSSYNTLNNLAQSYNVDPNNLENGSLTTQGAINFINDVRSGLTSLTPDDNEYKIIRSIGERRNRLIENNLIVSTGITFFKNTKANLLDNNFYSIRTKIESAGNILSLLAGTKNEQLSTNGNKTLFGIEYSQYIKAEVDYIKHWDFGKKNTLAMRAFAGLAVPYGNANSIPFSRSYFSGGSNDNRGWQAYSLGPGRSGGINDFNEANLKLAYSLEYRFRVGGNFYSAFFADIGNIWNVFDNIKDKDYTFNGISSLEDLAVGSGIGLRYDFDFFVFRFDLGYKAYDPAREVGDRWVKGINFSKTVLNFGINYPF</sequence>
<dbReference type="Pfam" id="PF01103">
    <property type="entry name" value="Omp85"/>
    <property type="match status" value="1"/>
</dbReference>
<gene>
    <name evidence="4" type="ORF">NAT47_11555</name>
</gene>